<dbReference type="GO" id="GO:0043169">
    <property type="term" value="F:cation binding"/>
    <property type="evidence" value="ECO:0007669"/>
    <property type="project" value="InterPro"/>
</dbReference>
<evidence type="ECO:0000256" key="2">
    <source>
        <dbReference type="RuleBase" id="RU003615"/>
    </source>
</evidence>
<dbReference type="RefSeq" id="WP_150081739.1">
    <property type="nucleotide sequence ID" value="NZ_VWRN01000003.1"/>
</dbReference>
<dbReference type="PANTHER" id="PTHR10357:SF219">
    <property type="entry name" value="MALTOSE ALPHA-D-GLUCOSYLTRANSFERASE"/>
    <property type="match status" value="1"/>
</dbReference>
<dbReference type="SMART" id="SM00642">
    <property type="entry name" value="Aamy"/>
    <property type="match status" value="1"/>
</dbReference>
<dbReference type="SUPFAM" id="SSF51445">
    <property type="entry name" value="(Trans)glycosidases"/>
    <property type="match status" value="1"/>
</dbReference>
<proteinExistence type="inferred from homology"/>
<dbReference type="InterPro" id="IPR013780">
    <property type="entry name" value="Glyco_hydro_b"/>
</dbReference>
<dbReference type="InterPro" id="IPR017853">
    <property type="entry name" value="GH"/>
</dbReference>
<dbReference type="GO" id="GO:0004556">
    <property type="term" value="F:alpha-amylase activity"/>
    <property type="evidence" value="ECO:0007669"/>
    <property type="project" value="UniProtKB-UniRule"/>
</dbReference>
<comment type="catalytic activity">
    <reaction evidence="3">
        <text>Endohydrolysis of (1-&gt;4)-alpha-D-glucosidic linkages in polysaccharides containing three or more (1-&gt;4)-alpha-linked D-glucose units.</text>
        <dbReference type="EC" id="3.2.1.1"/>
    </reaction>
</comment>
<dbReference type="Proteomes" id="UP000324324">
    <property type="component" value="Unassembled WGS sequence"/>
</dbReference>
<dbReference type="CDD" id="cd11334">
    <property type="entry name" value="AmyAc_TreS"/>
    <property type="match status" value="1"/>
</dbReference>
<feature type="domain" description="Glycosyl hydrolase family 13 catalytic" evidence="4">
    <location>
        <begin position="13"/>
        <end position="422"/>
    </location>
</feature>
<keyword evidence="3" id="KW-0119">Carbohydrate metabolism</keyword>
<dbReference type="Gene3D" id="3.90.400.10">
    <property type="entry name" value="Oligo-1,6-glucosidase, Domain 2"/>
    <property type="match status" value="1"/>
</dbReference>
<evidence type="ECO:0000256" key="3">
    <source>
        <dbReference type="RuleBase" id="RU361134"/>
    </source>
</evidence>
<keyword evidence="3 5" id="KW-0326">Glycosidase</keyword>
<dbReference type="InterPro" id="IPR006047">
    <property type="entry name" value="GH13_cat_dom"/>
</dbReference>
<dbReference type="InterPro" id="IPR006046">
    <property type="entry name" value="Alpha_amylase"/>
</dbReference>
<dbReference type="PRINTS" id="PR00110">
    <property type="entry name" value="ALPHAAMYLASE"/>
</dbReference>
<reference evidence="5 6" key="1">
    <citation type="submission" date="2019-09" db="EMBL/GenBank/DDBJ databases">
        <title>Isolation of a novel species in the genus Cupriavidus from patients with sepsis using whole genome sequencing.</title>
        <authorList>
            <person name="Kweon O.J."/>
            <person name="Lee M.-K."/>
        </authorList>
    </citation>
    <scope>NUCLEOTIDE SEQUENCE [LARGE SCALE GENOMIC DNA]</scope>
    <source>
        <strain evidence="5 6">MKL-01</strain>
    </source>
</reference>
<evidence type="ECO:0000256" key="1">
    <source>
        <dbReference type="ARBA" id="ARBA00008061"/>
    </source>
</evidence>
<dbReference type="EMBL" id="VWRN01000003">
    <property type="protein sequence ID" value="KAA6133396.1"/>
    <property type="molecule type" value="Genomic_DNA"/>
</dbReference>
<comment type="caution">
    <text evidence="5">The sequence shown here is derived from an EMBL/GenBank/DDBJ whole genome shotgun (WGS) entry which is preliminary data.</text>
</comment>
<dbReference type="EC" id="3.2.1.1" evidence="3"/>
<comment type="similarity">
    <text evidence="1 2">Belongs to the glycosyl hydrolase 13 family.</text>
</comment>
<accession>A0A5M8BFM8</accession>
<evidence type="ECO:0000313" key="6">
    <source>
        <dbReference type="Proteomes" id="UP000324324"/>
    </source>
</evidence>
<dbReference type="Gene3D" id="3.20.20.80">
    <property type="entry name" value="Glycosidases"/>
    <property type="match status" value="1"/>
</dbReference>
<protein>
    <recommendedName>
        <fullName evidence="3">Alpha-amylase</fullName>
        <ecNumber evidence="3">3.2.1.1</ecNumber>
    </recommendedName>
</protein>
<dbReference type="Pfam" id="PF00128">
    <property type="entry name" value="Alpha-amylase"/>
    <property type="match status" value="1"/>
</dbReference>
<dbReference type="SUPFAM" id="SSF51011">
    <property type="entry name" value="Glycosyl hydrolase domain"/>
    <property type="match status" value="1"/>
</dbReference>
<keyword evidence="3" id="KW-0378">Hydrolase</keyword>
<keyword evidence="6" id="KW-1185">Reference proteome</keyword>
<dbReference type="Pfam" id="PF16657">
    <property type="entry name" value="Malt_amylase_C"/>
    <property type="match status" value="1"/>
</dbReference>
<evidence type="ECO:0000313" key="5">
    <source>
        <dbReference type="EMBL" id="KAA6133396.1"/>
    </source>
</evidence>
<dbReference type="InterPro" id="IPR045857">
    <property type="entry name" value="O16G_dom_2"/>
</dbReference>
<dbReference type="InterPro" id="IPR032091">
    <property type="entry name" value="Malt_amylase-like_C"/>
</dbReference>
<gene>
    <name evidence="5" type="ORF">F1599_00855</name>
</gene>
<evidence type="ECO:0000259" key="4">
    <source>
        <dbReference type="SMART" id="SM00642"/>
    </source>
</evidence>
<name>A0A5M8BFM8_9BURK</name>
<organism evidence="5 6">
    <name type="scientific">Cupriavidus cauae</name>
    <dbReference type="NCBI Taxonomy" id="2608999"/>
    <lineage>
        <taxon>Bacteria</taxon>
        <taxon>Pseudomonadati</taxon>
        <taxon>Pseudomonadota</taxon>
        <taxon>Betaproteobacteria</taxon>
        <taxon>Burkholderiales</taxon>
        <taxon>Burkholderiaceae</taxon>
        <taxon>Cupriavidus</taxon>
    </lineage>
</organism>
<dbReference type="GO" id="GO:0005975">
    <property type="term" value="P:carbohydrate metabolic process"/>
    <property type="evidence" value="ECO:0007669"/>
    <property type="project" value="InterPro"/>
</dbReference>
<sequence length="542" mass="62155">MRSLWYRNAIIYQIDVSVFRDGNNDGWGDLQGLTAHLEYLRGLGVTCIWLSPFYQSPFRDGGYDVTDHLAVDPRFGDLADMVALLEKAEELGIRVMVELVAHHTSDQHRWFQEARRDRNSPYRDYYVWADEPEETHVKPIFPTVEDSVWTWDEEAGQYYRHAFYSHQPDLNIANPAVRAEIEDIMSFWLRLGVSGFRIDAAGHMIDGAKEADPRDDGFWLLNDLRAFATLRRSDAVLLGEVDVPAEDYARYFGKGHRLTLVSNFFLNNFLFLALARERAEPIERALREQPDPPERAQYAVWVRNHDELDLERLSEAEREEVMQRFAPNEDMRVYNRGIRRRLPPMLDGDQRRIAQVHALLFSLPGTPILRYGEEIGMGEDLSQKERHAVRTAMQWSDEVNGGFSPADPDSLPVPVIREGPFAYDKVNIYEQTLRDDSLLARTGKMIRARLGMPEIGYGECTVMDVGCPAVLALRHELDGQVVFTFANLSGQDVEVGLPDVEVGELRDMLVDGPYPPQQNGAHALKLRAYGYRWLRQRPCFAP</sequence>
<dbReference type="PANTHER" id="PTHR10357">
    <property type="entry name" value="ALPHA-AMYLASE FAMILY MEMBER"/>
    <property type="match status" value="1"/>
</dbReference>
<dbReference type="Gene3D" id="2.60.40.1180">
    <property type="entry name" value="Golgi alpha-mannosidase II"/>
    <property type="match status" value="1"/>
</dbReference>
<dbReference type="AlphaFoldDB" id="A0A5M8BFM8"/>